<dbReference type="KEGG" id="brv:CFK39_06540"/>
<protein>
    <submittedName>
        <fullName evidence="1">Uncharacterized protein</fullName>
    </submittedName>
</protein>
<dbReference type="EMBL" id="CP022316">
    <property type="protein sequence ID" value="ASK65550.1"/>
    <property type="molecule type" value="Genomic_DNA"/>
</dbReference>
<name>A0A220UBZ1_9MICO</name>
<evidence type="ECO:0000313" key="2">
    <source>
        <dbReference type="Proteomes" id="UP000198398"/>
    </source>
</evidence>
<organism evidence="1 2">
    <name type="scientific">Brachybacterium avium</name>
    <dbReference type="NCBI Taxonomy" id="2017485"/>
    <lineage>
        <taxon>Bacteria</taxon>
        <taxon>Bacillati</taxon>
        <taxon>Actinomycetota</taxon>
        <taxon>Actinomycetes</taxon>
        <taxon>Micrococcales</taxon>
        <taxon>Dermabacteraceae</taxon>
        <taxon>Brachybacterium</taxon>
    </lineage>
</organism>
<reference evidence="2" key="1">
    <citation type="submission" date="2017-07" db="EMBL/GenBank/DDBJ databases">
        <title>Brachybacterium sp. VR2415.</title>
        <authorList>
            <person name="Tak E.J."/>
            <person name="Bae J.-W."/>
        </authorList>
    </citation>
    <scope>NUCLEOTIDE SEQUENCE [LARGE SCALE GENOMIC DNA]</scope>
    <source>
        <strain evidence="2">VR2415</strain>
    </source>
</reference>
<gene>
    <name evidence="1" type="ORF">CFK39_06540</name>
</gene>
<accession>A0A220UBZ1</accession>
<evidence type="ECO:0000313" key="1">
    <source>
        <dbReference type="EMBL" id="ASK65550.1"/>
    </source>
</evidence>
<keyword evidence="2" id="KW-1185">Reference proteome</keyword>
<dbReference type="Proteomes" id="UP000198398">
    <property type="component" value="Chromosome"/>
</dbReference>
<dbReference type="AlphaFoldDB" id="A0A220UBZ1"/>
<sequence>MLLAAVGRGSRGVHVGHRIYAPRGGRGRQGAVTQHSAVSEGLNRAGFAIIARGREQCLGDPERCLGRKELKKRKTIAGARLLIGSRMHACLNALPVGTSAIPLA</sequence>
<proteinExistence type="predicted"/>